<keyword evidence="2" id="KW-1185">Reference proteome</keyword>
<feature type="non-terminal residue" evidence="1">
    <location>
        <position position="245"/>
    </location>
</feature>
<gene>
    <name evidence="1" type="ORF">LTS18_000977</name>
</gene>
<organism evidence="1 2">
    <name type="scientific">Coniosporium uncinatum</name>
    <dbReference type="NCBI Taxonomy" id="93489"/>
    <lineage>
        <taxon>Eukaryota</taxon>
        <taxon>Fungi</taxon>
        <taxon>Dikarya</taxon>
        <taxon>Ascomycota</taxon>
        <taxon>Pezizomycotina</taxon>
        <taxon>Dothideomycetes</taxon>
        <taxon>Dothideomycetes incertae sedis</taxon>
        <taxon>Coniosporium</taxon>
    </lineage>
</organism>
<dbReference type="EMBL" id="JAWDJW010005463">
    <property type="protein sequence ID" value="KAK3067686.1"/>
    <property type="molecule type" value="Genomic_DNA"/>
</dbReference>
<name>A0ACC3DFJ8_9PEZI</name>
<comment type="caution">
    <text evidence="1">The sequence shown here is derived from an EMBL/GenBank/DDBJ whole genome shotgun (WGS) entry which is preliminary data.</text>
</comment>
<evidence type="ECO:0000313" key="2">
    <source>
        <dbReference type="Proteomes" id="UP001186974"/>
    </source>
</evidence>
<sequence length="245" mass="27766">MVLNAVPQIAEKHSRHLVPVLLRWVSKEEQEPTNEKDISSSDSPSAQRWGRKEQKAMLGLFSQFINPKVLYKSQEVFDALLSLLANGDAEIQRTALKAIFTWKTPSINRYEENLVNMLDDARFREQIAVFLDVGTDESTLQEEDRKSLMPVLLRLLYGRIVSRGSSSVGRGQGSKRKAVFIALSRFDPSDLDSFVCIALGPLEHIRLLENDQPNEALLQRELLTPRKQYGLVNMMHDMLETLGSA</sequence>
<protein>
    <submittedName>
        <fullName evidence="1">Uncharacterized protein</fullName>
    </submittedName>
</protein>
<dbReference type="Proteomes" id="UP001186974">
    <property type="component" value="Unassembled WGS sequence"/>
</dbReference>
<accession>A0ACC3DFJ8</accession>
<proteinExistence type="predicted"/>
<reference evidence="1" key="1">
    <citation type="submission" date="2024-09" db="EMBL/GenBank/DDBJ databases">
        <title>Black Yeasts Isolated from many extreme environments.</title>
        <authorList>
            <person name="Coleine C."/>
            <person name="Stajich J.E."/>
            <person name="Selbmann L."/>
        </authorList>
    </citation>
    <scope>NUCLEOTIDE SEQUENCE</scope>
    <source>
        <strain evidence="1">CCFEE 5737</strain>
    </source>
</reference>
<evidence type="ECO:0000313" key="1">
    <source>
        <dbReference type="EMBL" id="KAK3067686.1"/>
    </source>
</evidence>